<dbReference type="Pfam" id="PF02086">
    <property type="entry name" value="MethyltransfD12"/>
    <property type="match status" value="1"/>
</dbReference>
<dbReference type="GO" id="GO:0006298">
    <property type="term" value="P:mismatch repair"/>
    <property type="evidence" value="ECO:0007669"/>
    <property type="project" value="TreeGrafter"/>
</dbReference>
<proteinExistence type="inferred from homology"/>
<evidence type="ECO:0000256" key="2">
    <source>
        <dbReference type="ARBA" id="ARBA00011900"/>
    </source>
</evidence>
<dbReference type="AlphaFoldDB" id="A0A369KUW0"/>
<dbReference type="EMBL" id="QOVW01000001">
    <property type="protein sequence ID" value="RDB37402.1"/>
    <property type="molecule type" value="Genomic_DNA"/>
</dbReference>
<dbReference type="PIRSF" id="PIRSF000398">
    <property type="entry name" value="M_m6A_EcoRV"/>
    <property type="match status" value="1"/>
</dbReference>
<keyword evidence="5" id="KW-0949">S-adenosyl-L-methionine</keyword>
<dbReference type="PRINTS" id="PR00505">
    <property type="entry name" value="D12N6MTFRASE"/>
</dbReference>
<comment type="similarity">
    <text evidence="1">Belongs to the N(4)/N(6)-methyltransferase family.</text>
</comment>
<dbReference type="Proteomes" id="UP000253934">
    <property type="component" value="Unassembled WGS sequence"/>
</dbReference>
<dbReference type="GO" id="GO:0009007">
    <property type="term" value="F:site-specific DNA-methyltransferase (adenine-specific) activity"/>
    <property type="evidence" value="ECO:0007669"/>
    <property type="project" value="UniProtKB-EC"/>
</dbReference>
<reference evidence="7" key="1">
    <citation type="submission" date="2018-04" db="EMBL/GenBank/DDBJ databases">
        <title>Draft genome sequence of the Candidatus Spirobacillus cienkowskii, a pathogen of freshwater Daphnia species, reconstructed from hemolymph metagenomic reads.</title>
        <authorList>
            <person name="Bresciani L."/>
            <person name="Lemos L.N."/>
            <person name="Wale N."/>
            <person name="Lin J.Y."/>
            <person name="Fernandes G.R."/>
            <person name="Duffy M.A."/>
            <person name="Rodrigues J.M."/>
        </authorList>
    </citation>
    <scope>NUCLEOTIDE SEQUENCE [LARGE SCALE GENOMIC DNA]</scope>
    <source>
        <strain evidence="7">Binning01</strain>
    </source>
</reference>
<name>A0A369KUW0_9BACT</name>
<dbReference type="InterPro" id="IPR023095">
    <property type="entry name" value="Ade_MeTrfase_dom_2"/>
</dbReference>
<evidence type="ECO:0000256" key="1">
    <source>
        <dbReference type="ARBA" id="ARBA00006594"/>
    </source>
</evidence>
<dbReference type="EC" id="2.1.1.72" evidence="2"/>
<dbReference type="GO" id="GO:0009307">
    <property type="term" value="P:DNA restriction-modification system"/>
    <property type="evidence" value="ECO:0007669"/>
    <property type="project" value="InterPro"/>
</dbReference>
<evidence type="ECO:0000256" key="5">
    <source>
        <dbReference type="ARBA" id="ARBA00022691"/>
    </source>
</evidence>
<gene>
    <name evidence="7" type="ORF">DCC88_00305</name>
</gene>
<evidence type="ECO:0000256" key="6">
    <source>
        <dbReference type="ARBA" id="ARBA00047942"/>
    </source>
</evidence>
<keyword evidence="8" id="KW-1185">Reference proteome</keyword>
<organism evidence="7 8">
    <name type="scientific">Spirobacillus cienkowskii</name>
    <dbReference type="NCBI Taxonomy" id="495820"/>
    <lineage>
        <taxon>Bacteria</taxon>
        <taxon>Pseudomonadati</taxon>
        <taxon>Bdellovibrionota</taxon>
        <taxon>Oligoflexia</taxon>
        <taxon>Silvanigrellales</taxon>
        <taxon>Spirobacillus</taxon>
    </lineage>
</organism>
<dbReference type="GO" id="GO:1904047">
    <property type="term" value="F:S-adenosyl-L-methionine binding"/>
    <property type="evidence" value="ECO:0007669"/>
    <property type="project" value="TreeGrafter"/>
</dbReference>
<comment type="caution">
    <text evidence="7">The sequence shown here is derived from an EMBL/GenBank/DDBJ whole genome shotgun (WGS) entry which is preliminary data.</text>
</comment>
<dbReference type="PANTHER" id="PTHR30481">
    <property type="entry name" value="DNA ADENINE METHYLASE"/>
    <property type="match status" value="1"/>
</dbReference>
<keyword evidence="3 7" id="KW-0489">Methyltransferase</keyword>
<accession>A0A369KUW0</accession>
<evidence type="ECO:0000313" key="7">
    <source>
        <dbReference type="EMBL" id="RDB37402.1"/>
    </source>
</evidence>
<keyword evidence="4" id="KW-0808">Transferase</keyword>
<dbReference type="Gene3D" id="3.40.50.150">
    <property type="entry name" value="Vaccinia Virus protein VP39"/>
    <property type="match status" value="1"/>
</dbReference>
<dbReference type="GO" id="GO:0032259">
    <property type="term" value="P:methylation"/>
    <property type="evidence" value="ECO:0007669"/>
    <property type="project" value="UniProtKB-KW"/>
</dbReference>
<dbReference type="InterPro" id="IPR012327">
    <property type="entry name" value="MeTrfase_D12"/>
</dbReference>
<dbReference type="InterPro" id="IPR012263">
    <property type="entry name" value="M_m6A_EcoRV"/>
</dbReference>
<evidence type="ECO:0000313" key="8">
    <source>
        <dbReference type="Proteomes" id="UP000253934"/>
    </source>
</evidence>
<evidence type="ECO:0000256" key="4">
    <source>
        <dbReference type="ARBA" id="ARBA00022679"/>
    </source>
</evidence>
<dbReference type="SUPFAM" id="SSF53335">
    <property type="entry name" value="S-adenosyl-L-methionine-dependent methyltransferases"/>
    <property type="match status" value="1"/>
</dbReference>
<dbReference type="PANTHER" id="PTHR30481:SF4">
    <property type="entry name" value="SITE-SPECIFIC DNA-METHYLTRANSFERASE (ADENINE-SPECIFIC)"/>
    <property type="match status" value="1"/>
</dbReference>
<protein>
    <recommendedName>
        <fullName evidence="2">site-specific DNA-methyltransferase (adenine-specific)</fullName>
        <ecNumber evidence="2">2.1.1.72</ecNumber>
    </recommendedName>
</protein>
<comment type="catalytic activity">
    <reaction evidence="6">
        <text>a 2'-deoxyadenosine in DNA + S-adenosyl-L-methionine = an N(6)-methyl-2'-deoxyadenosine in DNA + S-adenosyl-L-homocysteine + H(+)</text>
        <dbReference type="Rhea" id="RHEA:15197"/>
        <dbReference type="Rhea" id="RHEA-COMP:12418"/>
        <dbReference type="Rhea" id="RHEA-COMP:12419"/>
        <dbReference type="ChEBI" id="CHEBI:15378"/>
        <dbReference type="ChEBI" id="CHEBI:57856"/>
        <dbReference type="ChEBI" id="CHEBI:59789"/>
        <dbReference type="ChEBI" id="CHEBI:90615"/>
        <dbReference type="ChEBI" id="CHEBI:90616"/>
        <dbReference type="EC" id="2.1.1.72"/>
    </reaction>
</comment>
<dbReference type="Gene3D" id="1.10.1020.10">
    <property type="entry name" value="Adenine-specific Methyltransferase, Domain 2"/>
    <property type="match status" value="1"/>
</dbReference>
<dbReference type="GO" id="GO:0043565">
    <property type="term" value="F:sequence-specific DNA binding"/>
    <property type="evidence" value="ECO:0007669"/>
    <property type="project" value="TreeGrafter"/>
</dbReference>
<sequence>MNPAFTYYGGKCRMSKKILKIIPNHVTYVEPFCGSAAVLFKKKLIQSGIYQEVINDSNEYLINFYRQLRDNSNQLIDKLEKTLYSKSEHDLAKKIAINLNNYSDVEKAWSFYVNIQQSYASSLNKVWDLRRVLANKGRRWSDKIINLNEIYSRLSSISIDCEDALKCIKKWDDFGVFFYVDPPYLNTDCGHYNGYTVEQFKELVYTLEHCKASFILSSYENEYLPKKWKKEFHEIKITFSNKITNKSRIEVLSIVDRSKYIKDITVKENAKKFGEIIRSI</sequence>
<dbReference type="InterPro" id="IPR029063">
    <property type="entry name" value="SAM-dependent_MTases_sf"/>
</dbReference>
<evidence type="ECO:0000256" key="3">
    <source>
        <dbReference type="ARBA" id="ARBA00022603"/>
    </source>
</evidence>